<dbReference type="InterPro" id="IPR028957">
    <property type="entry name" value="Imm50"/>
</dbReference>
<dbReference type="Pfam" id="PF15594">
    <property type="entry name" value="Imm50"/>
    <property type="match status" value="1"/>
</dbReference>
<keyword evidence="2" id="KW-1185">Reference proteome</keyword>
<sequence>MINWTEHLVDPTALNSLYGEDTPLLKGVNVHGIEIQRDGPKVLLRFDLREFPNHPPTKWKTAGFNRIQLRLLAVGVRELQISGMQSNCMLDLNITKENGIIRLNADNGALKLEITAEHVMIDGVSAYCDV</sequence>
<organism evidence="1 2">
    <name type="scientific">Pseudomonas kermanshahensis</name>
    <dbReference type="NCBI Taxonomy" id="2745482"/>
    <lineage>
        <taxon>Bacteria</taxon>
        <taxon>Pseudomonadati</taxon>
        <taxon>Pseudomonadota</taxon>
        <taxon>Gammaproteobacteria</taxon>
        <taxon>Pseudomonadales</taxon>
        <taxon>Pseudomonadaceae</taxon>
        <taxon>Pseudomonas</taxon>
    </lineage>
</organism>
<name>A0ABU8RDX7_9PSED</name>
<dbReference type="Proteomes" id="UP001377692">
    <property type="component" value="Unassembled WGS sequence"/>
</dbReference>
<reference evidence="1 2" key="1">
    <citation type="submission" date="2024-02" db="EMBL/GenBank/DDBJ databases">
        <title>Identification of pathogenicity and growth-promoting functions of Pseudomonas putida variants.</title>
        <authorList>
            <person name="Sun J."/>
        </authorList>
    </citation>
    <scope>NUCLEOTIDE SEQUENCE [LARGE SCALE GENOMIC DNA]</scope>
    <source>
        <strain evidence="1 2">A04</strain>
    </source>
</reference>
<comment type="caution">
    <text evidence="1">The sequence shown here is derived from an EMBL/GenBank/DDBJ whole genome shotgun (WGS) entry which is preliminary data.</text>
</comment>
<gene>
    <name evidence="1" type="ORF">V7V80_25495</name>
</gene>
<dbReference type="RefSeq" id="WP_186682791.1">
    <property type="nucleotide sequence ID" value="NZ_JABWRY020000001.1"/>
</dbReference>
<proteinExistence type="predicted"/>
<evidence type="ECO:0000313" key="2">
    <source>
        <dbReference type="Proteomes" id="UP001377692"/>
    </source>
</evidence>
<dbReference type="EMBL" id="JBBHLD010000038">
    <property type="protein sequence ID" value="MEJ5908042.1"/>
    <property type="molecule type" value="Genomic_DNA"/>
</dbReference>
<accession>A0ABU8RDX7</accession>
<evidence type="ECO:0000313" key="1">
    <source>
        <dbReference type="EMBL" id="MEJ5908042.1"/>
    </source>
</evidence>
<protein>
    <submittedName>
        <fullName evidence="1">Imm50 family immunity protein</fullName>
    </submittedName>
</protein>